<keyword evidence="2" id="KW-1185">Reference proteome</keyword>
<dbReference type="EMBL" id="PQWB01000001">
    <property type="protein sequence ID" value="POZ64074.1"/>
    <property type="molecule type" value="Genomic_DNA"/>
</dbReference>
<reference evidence="2" key="1">
    <citation type="submission" date="2018-02" db="EMBL/GenBank/DDBJ databases">
        <authorList>
            <person name="O'Hara-Hanley K."/>
            <person name="Soby S."/>
        </authorList>
    </citation>
    <scope>NUCLEOTIDE SEQUENCE [LARGE SCALE GENOMIC DNA]</scope>
    <source>
        <strain evidence="2">MWU14-2602</strain>
    </source>
</reference>
<proteinExistence type="predicted"/>
<dbReference type="AlphaFoldDB" id="A0A2S5DLZ5"/>
<sequence length="111" mass="12285">MRCERYVVMFSNVGSNLLPELCSNGGRAIGWAKLAKLNAYRESFDDTQCLFILGKRWTSFYSAQPTALISGERSCDRVAKPGKNEMMSGTATPEQVRLPEGLGRILDGHVL</sequence>
<organism evidence="1 2">
    <name type="scientific">Chromobacterium alticapitis</name>
    <dbReference type="NCBI Taxonomy" id="2073169"/>
    <lineage>
        <taxon>Bacteria</taxon>
        <taxon>Pseudomonadati</taxon>
        <taxon>Pseudomonadota</taxon>
        <taxon>Betaproteobacteria</taxon>
        <taxon>Neisseriales</taxon>
        <taxon>Chromobacteriaceae</taxon>
        <taxon>Chromobacterium</taxon>
    </lineage>
</organism>
<name>A0A2S5DLZ5_9NEIS</name>
<accession>A0A2S5DLZ5</accession>
<gene>
    <name evidence="1" type="ORF">C2I19_00225</name>
</gene>
<evidence type="ECO:0000313" key="1">
    <source>
        <dbReference type="EMBL" id="POZ64074.1"/>
    </source>
</evidence>
<evidence type="ECO:0000313" key="2">
    <source>
        <dbReference type="Proteomes" id="UP000237082"/>
    </source>
</evidence>
<protein>
    <submittedName>
        <fullName evidence="1">Uncharacterized protein</fullName>
    </submittedName>
</protein>
<comment type="caution">
    <text evidence="1">The sequence shown here is derived from an EMBL/GenBank/DDBJ whole genome shotgun (WGS) entry which is preliminary data.</text>
</comment>
<dbReference type="Proteomes" id="UP000237082">
    <property type="component" value="Unassembled WGS sequence"/>
</dbReference>